<dbReference type="OrthoDB" id="1373807at2759"/>
<name>A0A2Z6M163_TRISU</name>
<proteinExistence type="predicted"/>
<dbReference type="Proteomes" id="UP000242715">
    <property type="component" value="Unassembled WGS sequence"/>
</dbReference>
<sequence length="113" mass="13254">MEPTSHYITVSVNDSDGINKLYFRMKRNYEMKKMMNTYCDRSSLHFNSITFLFKGSRIWPDQTPYELDIEDGDEIEAVVYEHWRACINIDVKGQHLPILSITDLFVKECGGDH</sequence>
<dbReference type="Pfam" id="PF11976">
    <property type="entry name" value="Rad60-SLD"/>
    <property type="match status" value="1"/>
</dbReference>
<evidence type="ECO:0000259" key="1">
    <source>
        <dbReference type="PROSITE" id="PS50053"/>
    </source>
</evidence>
<feature type="domain" description="Ubiquitin-like" evidence="1">
    <location>
        <begin position="8"/>
        <end position="79"/>
    </location>
</feature>
<dbReference type="Gene3D" id="3.10.20.90">
    <property type="entry name" value="Phosphatidylinositol 3-kinase Catalytic Subunit, Chain A, domain 1"/>
    <property type="match status" value="1"/>
</dbReference>
<dbReference type="InterPro" id="IPR029071">
    <property type="entry name" value="Ubiquitin-like_domsf"/>
</dbReference>
<dbReference type="InterPro" id="IPR022617">
    <property type="entry name" value="Rad60/SUMO-like_dom"/>
</dbReference>
<dbReference type="PROSITE" id="PS50053">
    <property type="entry name" value="UBIQUITIN_2"/>
    <property type="match status" value="1"/>
</dbReference>
<accession>A0A2Z6M163</accession>
<dbReference type="EMBL" id="DF973330">
    <property type="protein sequence ID" value="GAU26194.1"/>
    <property type="molecule type" value="Genomic_DNA"/>
</dbReference>
<evidence type="ECO:0000313" key="3">
    <source>
        <dbReference type="Proteomes" id="UP000242715"/>
    </source>
</evidence>
<dbReference type="PANTHER" id="PTHR10562">
    <property type="entry name" value="SMALL UBIQUITIN-RELATED MODIFIER"/>
    <property type="match status" value="1"/>
</dbReference>
<keyword evidence="3" id="KW-1185">Reference proteome</keyword>
<evidence type="ECO:0000313" key="2">
    <source>
        <dbReference type="EMBL" id="GAU26194.1"/>
    </source>
</evidence>
<gene>
    <name evidence="2" type="ORF">TSUD_354160</name>
</gene>
<dbReference type="AlphaFoldDB" id="A0A2Z6M163"/>
<protein>
    <recommendedName>
        <fullName evidence="1">Ubiquitin-like domain-containing protein</fullName>
    </recommendedName>
</protein>
<dbReference type="InterPro" id="IPR000626">
    <property type="entry name" value="Ubiquitin-like_dom"/>
</dbReference>
<organism evidence="2 3">
    <name type="scientific">Trifolium subterraneum</name>
    <name type="common">Subterranean clover</name>
    <dbReference type="NCBI Taxonomy" id="3900"/>
    <lineage>
        <taxon>Eukaryota</taxon>
        <taxon>Viridiplantae</taxon>
        <taxon>Streptophyta</taxon>
        <taxon>Embryophyta</taxon>
        <taxon>Tracheophyta</taxon>
        <taxon>Spermatophyta</taxon>
        <taxon>Magnoliopsida</taxon>
        <taxon>eudicotyledons</taxon>
        <taxon>Gunneridae</taxon>
        <taxon>Pentapetalae</taxon>
        <taxon>rosids</taxon>
        <taxon>fabids</taxon>
        <taxon>Fabales</taxon>
        <taxon>Fabaceae</taxon>
        <taxon>Papilionoideae</taxon>
        <taxon>50 kb inversion clade</taxon>
        <taxon>NPAAA clade</taxon>
        <taxon>Hologalegina</taxon>
        <taxon>IRL clade</taxon>
        <taxon>Trifolieae</taxon>
        <taxon>Trifolium</taxon>
    </lineage>
</organism>
<dbReference type="SUPFAM" id="SSF54236">
    <property type="entry name" value="Ubiquitin-like"/>
    <property type="match status" value="1"/>
</dbReference>
<reference evidence="3" key="1">
    <citation type="journal article" date="2017" name="Front. Plant Sci.">
        <title>Climate Clever Clovers: New Paradigm to Reduce the Environmental Footprint of Ruminants by Breeding Low Methanogenic Forages Utilizing Haplotype Variation.</title>
        <authorList>
            <person name="Kaur P."/>
            <person name="Appels R."/>
            <person name="Bayer P.E."/>
            <person name="Keeble-Gagnere G."/>
            <person name="Wang J."/>
            <person name="Hirakawa H."/>
            <person name="Shirasawa K."/>
            <person name="Vercoe P."/>
            <person name="Stefanova K."/>
            <person name="Durmic Z."/>
            <person name="Nichols P."/>
            <person name="Revell C."/>
            <person name="Isobe S.N."/>
            <person name="Edwards D."/>
            <person name="Erskine W."/>
        </authorList>
    </citation>
    <scope>NUCLEOTIDE SEQUENCE [LARGE SCALE GENOMIC DNA]</scope>
    <source>
        <strain evidence="3">cv. Daliak</strain>
    </source>
</reference>